<dbReference type="Proteomes" id="UP000223913">
    <property type="component" value="Unassembled WGS sequence"/>
</dbReference>
<dbReference type="AlphaFoldDB" id="A0A2D0N9C3"/>
<comment type="caution">
    <text evidence="1">The sequence shown here is derived from an EMBL/GenBank/DDBJ whole genome shotgun (WGS) entry which is preliminary data.</text>
</comment>
<name>A0A2D0N9C3_FLAN2</name>
<keyword evidence="2" id="KW-1185">Reference proteome</keyword>
<dbReference type="EMBL" id="PDUD01000023">
    <property type="protein sequence ID" value="PHN04970.1"/>
    <property type="molecule type" value="Genomic_DNA"/>
</dbReference>
<evidence type="ECO:0000313" key="2">
    <source>
        <dbReference type="Proteomes" id="UP000223913"/>
    </source>
</evidence>
<organism evidence="1 2">
    <name type="scientific">Flavilitoribacter nigricans (strain ATCC 23147 / DSM 23189 / NBRC 102662 / NCIMB 1420 / SS-2)</name>
    <name type="common">Lewinella nigricans</name>
    <dbReference type="NCBI Taxonomy" id="1122177"/>
    <lineage>
        <taxon>Bacteria</taxon>
        <taxon>Pseudomonadati</taxon>
        <taxon>Bacteroidota</taxon>
        <taxon>Saprospiria</taxon>
        <taxon>Saprospirales</taxon>
        <taxon>Lewinellaceae</taxon>
        <taxon>Flavilitoribacter</taxon>
    </lineage>
</organism>
<accession>A0A2D0N9C3</accession>
<gene>
    <name evidence="1" type="ORF">CRP01_18235</name>
</gene>
<evidence type="ECO:0000313" key="1">
    <source>
        <dbReference type="EMBL" id="PHN04970.1"/>
    </source>
</evidence>
<proteinExistence type="predicted"/>
<dbReference type="RefSeq" id="WP_099151515.1">
    <property type="nucleotide sequence ID" value="NZ_PDUD01000023.1"/>
</dbReference>
<protein>
    <submittedName>
        <fullName evidence="1">Uncharacterized protein</fullName>
    </submittedName>
</protein>
<reference evidence="1 2" key="1">
    <citation type="submission" date="2017-10" db="EMBL/GenBank/DDBJ databases">
        <title>The draft genome sequence of Lewinella nigricans NBRC 102662.</title>
        <authorList>
            <person name="Wang K."/>
        </authorList>
    </citation>
    <scope>NUCLEOTIDE SEQUENCE [LARGE SCALE GENOMIC DNA]</scope>
    <source>
        <strain evidence="1 2">NBRC 102662</strain>
    </source>
</reference>
<sequence>MSKSSSLWTNPLTLVLIFLALAWVFAIAKYCANRTDVSNPGELATNLASPVPNYTLLTENNCPLKLSDQNETLATALLQQYFRLDSLNRFQEAIWTPNPQIDTLFARQFAGPWETYIECIQTLRTDSTGATENIALLASNFQDNDCRTCAPYIGYIRFRAQNADPATIVIRGSERALFKFGAYGAIGDQISLIDLGPSQALLFSTAYTRGGLTLDSTTIYDLDDFRPILQVERYESNGGEDTPYLYERKGELYQHPNQDPYLPTDLALYEYTTVLSGQPEEVAEPRTTYYRYLPDALQYVRMDNQ</sequence>